<accession>A0AAW7YVF9</accession>
<evidence type="ECO:0000313" key="2">
    <source>
        <dbReference type="EMBL" id="MDO6575169.1"/>
    </source>
</evidence>
<dbReference type="PANTHER" id="PTHR34985">
    <property type="entry name" value="SLR0554 PROTEIN"/>
    <property type="match status" value="1"/>
</dbReference>
<comment type="caution">
    <text evidence="2">The sequence shown here is derived from an EMBL/GenBank/DDBJ whole genome shotgun (WGS) entry which is preliminary data.</text>
</comment>
<reference evidence="2" key="1">
    <citation type="submission" date="2023-07" db="EMBL/GenBank/DDBJ databases">
        <title>Genome content predicts the carbon catabolic preferences of heterotrophic bacteria.</title>
        <authorList>
            <person name="Gralka M."/>
        </authorList>
    </citation>
    <scope>NUCLEOTIDE SEQUENCE</scope>
    <source>
        <strain evidence="2">E2R20</strain>
    </source>
</reference>
<evidence type="ECO:0000313" key="3">
    <source>
        <dbReference type="Proteomes" id="UP001170310"/>
    </source>
</evidence>
<dbReference type="RefSeq" id="WP_303522123.1">
    <property type="nucleotide sequence ID" value="NZ_JAUOQO010000300.1"/>
</dbReference>
<dbReference type="PANTHER" id="PTHR34985:SF1">
    <property type="entry name" value="SLR0554 PROTEIN"/>
    <property type="match status" value="1"/>
</dbReference>
<feature type="domain" description="Virulence-associated protein E-like" evidence="1">
    <location>
        <begin position="2"/>
        <end position="91"/>
    </location>
</feature>
<name>A0AAW7YVF9_9STAP</name>
<gene>
    <name evidence="2" type="ORF">Q4528_13720</name>
</gene>
<proteinExistence type="predicted"/>
<dbReference type="Proteomes" id="UP001170310">
    <property type="component" value="Unassembled WGS sequence"/>
</dbReference>
<protein>
    <submittedName>
        <fullName evidence="2">VapE family protein</fullName>
    </submittedName>
</protein>
<dbReference type="Pfam" id="PF05272">
    <property type="entry name" value="VapE-like_dom"/>
    <property type="match status" value="1"/>
</dbReference>
<sequence>AVKWDGVPRVDAFCTRYLGCEDTPYHCAVGRVLLLSMAARALRPGCQVDTLIVLEGAQGCGKSTAVKVLAGGFFAELEGTFGTKDAAEQVEG</sequence>
<feature type="non-terminal residue" evidence="2">
    <location>
        <position position="1"/>
    </location>
</feature>
<dbReference type="AlphaFoldDB" id="A0AAW7YVF9"/>
<dbReference type="InterPro" id="IPR007936">
    <property type="entry name" value="VapE-like_dom"/>
</dbReference>
<dbReference type="EMBL" id="JAUOQO010000300">
    <property type="protein sequence ID" value="MDO6575169.1"/>
    <property type="molecule type" value="Genomic_DNA"/>
</dbReference>
<organism evidence="2 3">
    <name type="scientific">Staphylococcus pasteuri_A</name>
    <dbReference type="NCBI Taxonomy" id="3062664"/>
    <lineage>
        <taxon>Bacteria</taxon>
        <taxon>Bacillati</taxon>
        <taxon>Bacillota</taxon>
        <taxon>Bacilli</taxon>
        <taxon>Bacillales</taxon>
        <taxon>Staphylococcaceae</taxon>
        <taxon>Staphylococcus</taxon>
    </lineage>
</organism>
<evidence type="ECO:0000259" key="1">
    <source>
        <dbReference type="Pfam" id="PF05272"/>
    </source>
</evidence>
<feature type="non-terminal residue" evidence="2">
    <location>
        <position position="92"/>
    </location>
</feature>
<keyword evidence="3" id="KW-1185">Reference proteome</keyword>